<evidence type="ECO:0000256" key="10">
    <source>
        <dbReference type="SAM" id="Phobius"/>
    </source>
</evidence>
<evidence type="ECO:0000313" key="11">
    <source>
        <dbReference type="EMBL" id="KAK7047358.1"/>
    </source>
</evidence>
<dbReference type="EMBL" id="JAYKXP010000020">
    <property type="protein sequence ID" value="KAK7047358.1"/>
    <property type="molecule type" value="Genomic_DNA"/>
</dbReference>
<gene>
    <name evidence="11" type="primary">GPI17</name>
    <name evidence="11" type="ORF">VNI00_006589</name>
</gene>
<keyword evidence="7 10" id="KW-1133">Transmembrane helix</keyword>
<proteinExistence type="inferred from homology"/>
<keyword evidence="12" id="KW-1185">Reference proteome</keyword>
<evidence type="ECO:0000256" key="2">
    <source>
        <dbReference type="ARBA" id="ARBA00004687"/>
    </source>
</evidence>
<sequence>MEAKEGLRDPSTIFYQHQYIRRGIIASYWIVIIFAIPLWWQTTSIERLSLPTTDVNAQAGQQLKIPVRVALDSSFSKDTPDFGSQLQTLLQKTTASTLDISVTERTRDKPSGDVYEVIPSNSEVTVEGRMLQYPTRSATPMQLAETLSSLLLPSSHRDHRVAQYAPRYRLSFTLLNEDASDGQVISGWDVSRAISSHIKPILSSLSVLHNFTIESQVQFYAPLAFEPQQLPERGVHGLTPEDLTVFINSAEWTLSSSSSNDPVLHFLLFVPSASRRPLVILDANGEPSDSNAFLIPQWGGIVIANLPGSPSEIQLSAQQLASSFSAFSQQLLTLLGVPRLPPGISTANSGLAITPWQIDALLRQRTSENIARTRDTLRSTVSLVDQIENMPVGEKVRDDVRDALKTLGSLWHSDVVSANLSSILESSSRALTLSQRAFFHPGMLALLYFPAEHKYAVYTPLFASAIIPLIAAAAREVAAWRRQRRAAQNGA</sequence>
<dbReference type="PANTHER" id="PTHR21072:SF13">
    <property type="entry name" value="GPI TRANSAMIDASE COMPONENT PIG-S"/>
    <property type="match status" value="1"/>
</dbReference>
<dbReference type="AlphaFoldDB" id="A0AAW0D506"/>
<organism evidence="11 12">
    <name type="scientific">Paramarasmius palmivorus</name>
    <dbReference type="NCBI Taxonomy" id="297713"/>
    <lineage>
        <taxon>Eukaryota</taxon>
        <taxon>Fungi</taxon>
        <taxon>Dikarya</taxon>
        <taxon>Basidiomycota</taxon>
        <taxon>Agaricomycotina</taxon>
        <taxon>Agaricomycetes</taxon>
        <taxon>Agaricomycetidae</taxon>
        <taxon>Agaricales</taxon>
        <taxon>Marasmiineae</taxon>
        <taxon>Marasmiaceae</taxon>
        <taxon>Paramarasmius</taxon>
    </lineage>
</organism>
<comment type="pathway">
    <text evidence="2">Glycolipid biosynthesis; glycosylphosphatidylinositol-anchor biosynthesis.</text>
</comment>
<dbReference type="InterPro" id="IPR019540">
    <property type="entry name" value="PtdIno-glycan_biosynth_class_S"/>
</dbReference>
<keyword evidence="5 10" id="KW-0812">Transmembrane</keyword>
<evidence type="ECO:0000256" key="1">
    <source>
        <dbReference type="ARBA" id="ARBA00004477"/>
    </source>
</evidence>
<keyword evidence="8 10" id="KW-0472">Membrane</keyword>
<dbReference type="Pfam" id="PF10510">
    <property type="entry name" value="PIG-S"/>
    <property type="match status" value="2"/>
</dbReference>
<dbReference type="GO" id="GO:0016255">
    <property type="term" value="P:attachment of GPI anchor to protein"/>
    <property type="evidence" value="ECO:0007669"/>
    <property type="project" value="InterPro"/>
</dbReference>
<evidence type="ECO:0000256" key="9">
    <source>
        <dbReference type="ARBA" id="ARBA00023180"/>
    </source>
</evidence>
<comment type="subcellular location">
    <subcellularLocation>
        <location evidence="1">Endoplasmic reticulum membrane</location>
        <topology evidence="1">Multi-pass membrane protein</topology>
    </subcellularLocation>
</comment>
<dbReference type="PANTHER" id="PTHR21072">
    <property type="entry name" value="GPI TRANSAMIDASE COMPONENT PIG-S"/>
    <property type="match status" value="1"/>
</dbReference>
<keyword evidence="9" id="KW-0325">Glycoprotein</keyword>
<evidence type="ECO:0000256" key="7">
    <source>
        <dbReference type="ARBA" id="ARBA00022989"/>
    </source>
</evidence>
<protein>
    <submittedName>
        <fullName evidence="11">GPI transamidase component</fullName>
    </submittedName>
</protein>
<evidence type="ECO:0000256" key="8">
    <source>
        <dbReference type="ARBA" id="ARBA00023136"/>
    </source>
</evidence>
<feature type="transmembrane region" description="Helical" evidence="10">
    <location>
        <begin position="455"/>
        <end position="474"/>
    </location>
</feature>
<dbReference type="GO" id="GO:0042765">
    <property type="term" value="C:GPI-anchor transamidase complex"/>
    <property type="evidence" value="ECO:0007669"/>
    <property type="project" value="InterPro"/>
</dbReference>
<evidence type="ECO:0000313" key="12">
    <source>
        <dbReference type="Proteomes" id="UP001383192"/>
    </source>
</evidence>
<accession>A0AAW0D506</accession>
<evidence type="ECO:0000256" key="4">
    <source>
        <dbReference type="ARBA" id="ARBA00022502"/>
    </source>
</evidence>
<evidence type="ECO:0000256" key="6">
    <source>
        <dbReference type="ARBA" id="ARBA00022824"/>
    </source>
</evidence>
<keyword evidence="4" id="KW-0337">GPI-anchor biosynthesis</keyword>
<evidence type="ECO:0000256" key="5">
    <source>
        <dbReference type="ARBA" id="ARBA00022692"/>
    </source>
</evidence>
<dbReference type="GO" id="GO:0006506">
    <property type="term" value="P:GPI anchor biosynthetic process"/>
    <property type="evidence" value="ECO:0007669"/>
    <property type="project" value="UniProtKB-KW"/>
</dbReference>
<name>A0AAW0D506_9AGAR</name>
<feature type="transmembrane region" description="Helical" evidence="10">
    <location>
        <begin position="20"/>
        <end position="40"/>
    </location>
</feature>
<keyword evidence="6" id="KW-0256">Endoplasmic reticulum</keyword>
<dbReference type="Proteomes" id="UP001383192">
    <property type="component" value="Unassembled WGS sequence"/>
</dbReference>
<reference evidence="11 12" key="1">
    <citation type="submission" date="2024-01" db="EMBL/GenBank/DDBJ databases">
        <title>A draft genome for a cacao thread blight-causing isolate of Paramarasmius palmivorus.</title>
        <authorList>
            <person name="Baruah I.K."/>
            <person name="Bukari Y."/>
            <person name="Amoako-Attah I."/>
            <person name="Meinhardt L.W."/>
            <person name="Bailey B.A."/>
            <person name="Cohen S.P."/>
        </authorList>
    </citation>
    <scope>NUCLEOTIDE SEQUENCE [LARGE SCALE GENOMIC DNA]</scope>
    <source>
        <strain evidence="11 12">GH-12</strain>
    </source>
</reference>
<comment type="caution">
    <text evidence="11">The sequence shown here is derived from an EMBL/GenBank/DDBJ whole genome shotgun (WGS) entry which is preliminary data.</text>
</comment>
<comment type="similarity">
    <text evidence="3">Belongs to the PIGS family.</text>
</comment>
<evidence type="ECO:0000256" key="3">
    <source>
        <dbReference type="ARBA" id="ARBA00005316"/>
    </source>
</evidence>